<dbReference type="PROSITE" id="PS51898">
    <property type="entry name" value="TYR_RECOMBINASE"/>
    <property type="match status" value="1"/>
</dbReference>
<dbReference type="InterPro" id="IPR050090">
    <property type="entry name" value="Tyrosine_recombinase_XerCD"/>
</dbReference>
<dbReference type="SUPFAM" id="SSF56349">
    <property type="entry name" value="DNA breaking-rejoining enzymes"/>
    <property type="match status" value="1"/>
</dbReference>
<dbReference type="InterPro" id="IPR002104">
    <property type="entry name" value="Integrase_catalytic"/>
</dbReference>
<dbReference type="InterPro" id="IPR011010">
    <property type="entry name" value="DNA_brk_join_enz"/>
</dbReference>
<dbReference type="Gene3D" id="1.10.150.130">
    <property type="match status" value="1"/>
</dbReference>
<dbReference type="RefSeq" id="WP_093090107.1">
    <property type="nucleotide sequence ID" value="NZ_FOTQ01000001.1"/>
</dbReference>
<evidence type="ECO:0000313" key="7">
    <source>
        <dbReference type="Proteomes" id="UP000199144"/>
    </source>
</evidence>
<dbReference type="Proteomes" id="UP000199144">
    <property type="component" value="Unassembled WGS sequence"/>
</dbReference>
<dbReference type="GO" id="GO:0003677">
    <property type="term" value="F:DNA binding"/>
    <property type="evidence" value="ECO:0007669"/>
    <property type="project" value="UniProtKB-KW"/>
</dbReference>
<comment type="similarity">
    <text evidence="1">Belongs to the 'phage' integrase family.</text>
</comment>
<evidence type="ECO:0000313" key="6">
    <source>
        <dbReference type="EMBL" id="SFL44549.1"/>
    </source>
</evidence>
<dbReference type="InterPro" id="IPR010998">
    <property type="entry name" value="Integrase_recombinase_N"/>
</dbReference>
<evidence type="ECO:0000259" key="5">
    <source>
        <dbReference type="PROSITE" id="PS51898"/>
    </source>
</evidence>
<dbReference type="EMBL" id="FOTQ01000001">
    <property type="protein sequence ID" value="SFL44549.1"/>
    <property type="molecule type" value="Genomic_DNA"/>
</dbReference>
<organism evidence="6 7">
    <name type="scientific">Shimia aestuarii</name>
    <dbReference type="NCBI Taxonomy" id="254406"/>
    <lineage>
        <taxon>Bacteria</taxon>
        <taxon>Pseudomonadati</taxon>
        <taxon>Pseudomonadota</taxon>
        <taxon>Alphaproteobacteria</taxon>
        <taxon>Rhodobacterales</taxon>
        <taxon>Roseobacteraceae</taxon>
    </lineage>
</organism>
<dbReference type="Pfam" id="PF00589">
    <property type="entry name" value="Phage_integrase"/>
    <property type="match status" value="1"/>
</dbReference>
<keyword evidence="2" id="KW-0229">DNA integration</keyword>
<dbReference type="Gene3D" id="1.10.443.10">
    <property type="entry name" value="Intergrase catalytic core"/>
    <property type="match status" value="1"/>
</dbReference>
<dbReference type="STRING" id="254406.SAMN04488042_101226"/>
<dbReference type="AlphaFoldDB" id="A0A1I4HQM5"/>
<accession>A0A1I4HQM5</accession>
<keyword evidence="3" id="KW-0238">DNA-binding</keyword>
<evidence type="ECO:0000256" key="4">
    <source>
        <dbReference type="ARBA" id="ARBA00023172"/>
    </source>
</evidence>
<dbReference type="OrthoDB" id="6388170at2"/>
<dbReference type="PANTHER" id="PTHR30349:SF64">
    <property type="entry name" value="PROPHAGE INTEGRASE INTD-RELATED"/>
    <property type="match status" value="1"/>
</dbReference>
<name>A0A1I4HQM5_9RHOB</name>
<keyword evidence="4" id="KW-0233">DNA recombination</keyword>
<reference evidence="6 7" key="1">
    <citation type="submission" date="2016-10" db="EMBL/GenBank/DDBJ databases">
        <authorList>
            <person name="de Groot N.N."/>
        </authorList>
    </citation>
    <scope>NUCLEOTIDE SEQUENCE [LARGE SCALE GENOMIC DNA]</scope>
    <source>
        <strain evidence="6 7">DSM 15283</strain>
    </source>
</reference>
<proteinExistence type="inferred from homology"/>
<keyword evidence="7" id="KW-1185">Reference proteome</keyword>
<evidence type="ECO:0000256" key="3">
    <source>
        <dbReference type="ARBA" id="ARBA00023125"/>
    </source>
</evidence>
<sequence length="330" mass="37253">MASYLKVKSGWRALVARQGVRRSRTFPNKTLAQRWAAEEERKIFEGEATQDDASRMSVAELLEKYRQEDSGNWSETKSNMVRRTAELFGDMRVDELTLASIKKVVTTTELYSASTCRVVLQTLAGALRHARIGWGMIVPSEAVKDAQKALEKTGHLSKPEERDRRITPEEEAALVEHWVSNLVPSDVVAFLIDTPIRSGEMCALTRDDIEGGIITIRDRKDPTKRHRIDRVPLVGRSAEIMERRLRGDTLRPFPFSQARVYDAIQSAAAAAGLDDLHVHDLRHEGISRLFAAGWQVPHVALITGHKRWETLKRYTHVTAEEVLAKVRSPS</sequence>
<dbReference type="GO" id="GO:0006310">
    <property type="term" value="P:DNA recombination"/>
    <property type="evidence" value="ECO:0007669"/>
    <property type="project" value="UniProtKB-KW"/>
</dbReference>
<dbReference type="CDD" id="cd00796">
    <property type="entry name" value="INT_Rci_Hp1_C"/>
    <property type="match status" value="1"/>
</dbReference>
<evidence type="ECO:0000256" key="2">
    <source>
        <dbReference type="ARBA" id="ARBA00022908"/>
    </source>
</evidence>
<dbReference type="GO" id="GO:0015074">
    <property type="term" value="P:DNA integration"/>
    <property type="evidence" value="ECO:0007669"/>
    <property type="project" value="UniProtKB-KW"/>
</dbReference>
<dbReference type="InterPro" id="IPR013762">
    <property type="entry name" value="Integrase-like_cat_sf"/>
</dbReference>
<protein>
    <submittedName>
        <fullName evidence="6">Phage integrase family protein</fullName>
    </submittedName>
</protein>
<gene>
    <name evidence="6" type="ORF">SAMN04488042_101226</name>
</gene>
<feature type="domain" description="Tyr recombinase" evidence="5">
    <location>
        <begin position="161"/>
        <end position="328"/>
    </location>
</feature>
<evidence type="ECO:0000256" key="1">
    <source>
        <dbReference type="ARBA" id="ARBA00008857"/>
    </source>
</evidence>
<dbReference type="PANTHER" id="PTHR30349">
    <property type="entry name" value="PHAGE INTEGRASE-RELATED"/>
    <property type="match status" value="1"/>
</dbReference>